<dbReference type="EMBL" id="JBHSFW010000002">
    <property type="protein sequence ID" value="MFC4618663.1"/>
    <property type="molecule type" value="Genomic_DNA"/>
</dbReference>
<name>A0ABV9GNY4_9BACL</name>
<dbReference type="Proteomes" id="UP001596022">
    <property type="component" value="Unassembled WGS sequence"/>
</dbReference>
<organism evidence="3 4">
    <name type="scientific">Camelliibacillus cellulosilyticus</name>
    <dbReference type="NCBI Taxonomy" id="2174486"/>
    <lineage>
        <taxon>Bacteria</taxon>
        <taxon>Bacillati</taxon>
        <taxon>Bacillota</taxon>
        <taxon>Bacilli</taxon>
        <taxon>Bacillales</taxon>
        <taxon>Sporolactobacillaceae</taxon>
        <taxon>Camelliibacillus</taxon>
    </lineage>
</organism>
<feature type="transmembrane region" description="Helical" evidence="2">
    <location>
        <begin position="54"/>
        <end position="77"/>
    </location>
</feature>
<gene>
    <name evidence="3" type="ORF">ACFO4N_07925</name>
</gene>
<evidence type="ECO:0000313" key="4">
    <source>
        <dbReference type="Proteomes" id="UP001596022"/>
    </source>
</evidence>
<keyword evidence="4" id="KW-1185">Reference proteome</keyword>
<keyword evidence="1" id="KW-0175">Coiled coil</keyword>
<evidence type="ECO:0000256" key="2">
    <source>
        <dbReference type="SAM" id="Phobius"/>
    </source>
</evidence>
<proteinExistence type="predicted"/>
<evidence type="ECO:0000256" key="1">
    <source>
        <dbReference type="SAM" id="Coils"/>
    </source>
</evidence>
<comment type="caution">
    <text evidence="3">The sequence shown here is derived from an EMBL/GenBank/DDBJ whole genome shotgun (WGS) entry which is preliminary data.</text>
</comment>
<keyword evidence="2" id="KW-0472">Membrane</keyword>
<keyword evidence="2" id="KW-1133">Transmembrane helix</keyword>
<dbReference type="RefSeq" id="WP_376845705.1">
    <property type="nucleotide sequence ID" value="NZ_JBHSFW010000002.1"/>
</dbReference>
<sequence length="83" mass="9538">MSVEKDQGVTITLREIYDTLNDLDISVKRLEQRIIRLEEKTSLAEEEKREIKKVWLSAFLSSAIPWVLTIFAGLIYLSQKGGL</sequence>
<reference evidence="4" key="1">
    <citation type="journal article" date="2019" name="Int. J. Syst. Evol. Microbiol.">
        <title>The Global Catalogue of Microorganisms (GCM) 10K type strain sequencing project: providing services to taxonomists for standard genome sequencing and annotation.</title>
        <authorList>
            <consortium name="The Broad Institute Genomics Platform"/>
            <consortium name="The Broad Institute Genome Sequencing Center for Infectious Disease"/>
            <person name="Wu L."/>
            <person name="Ma J."/>
        </authorList>
    </citation>
    <scope>NUCLEOTIDE SEQUENCE [LARGE SCALE GENOMIC DNA]</scope>
    <source>
        <strain evidence="4">CGMCC 1.16306</strain>
    </source>
</reference>
<protein>
    <recommendedName>
        <fullName evidence="5">Hemolysin XhlA</fullName>
    </recommendedName>
</protein>
<accession>A0ABV9GNY4</accession>
<feature type="coiled-coil region" evidence="1">
    <location>
        <begin position="13"/>
        <end position="54"/>
    </location>
</feature>
<keyword evidence="2" id="KW-0812">Transmembrane</keyword>
<evidence type="ECO:0000313" key="3">
    <source>
        <dbReference type="EMBL" id="MFC4618663.1"/>
    </source>
</evidence>
<evidence type="ECO:0008006" key="5">
    <source>
        <dbReference type="Google" id="ProtNLM"/>
    </source>
</evidence>